<dbReference type="AlphaFoldDB" id="A0A5C6S1K8"/>
<dbReference type="PANTHER" id="PTHR30055">
    <property type="entry name" value="HTH-TYPE TRANSCRIPTIONAL REGULATOR RUTR"/>
    <property type="match status" value="1"/>
</dbReference>
<dbReference type="Gene3D" id="1.10.10.60">
    <property type="entry name" value="Homeodomain-like"/>
    <property type="match status" value="1"/>
</dbReference>
<evidence type="ECO:0000256" key="3">
    <source>
        <dbReference type="ARBA" id="ARBA00023163"/>
    </source>
</evidence>
<evidence type="ECO:0000256" key="2">
    <source>
        <dbReference type="ARBA" id="ARBA00023125"/>
    </source>
</evidence>
<dbReference type="PRINTS" id="PR00455">
    <property type="entry name" value="HTHTETR"/>
</dbReference>
<feature type="domain" description="HTH tetR-type" evidence="5">
    <location>
        <begin position="13"/>
        <end position="73"/>
    </location>
</feature>
<dbReference type="PANTHER" id="PTHR30055:SF234">
    <property type="entry name" value="HTH-TYPE TRANSCRIPTIONAL REGULATOR BETI"/>
    <property type="match status" value="1"/>
</dbReference>
<feature type="DNA-binding region" description="H-T-H motif" evidence="4">
    <location>
        <begin position="36"/>
        <end position="55"/>
    </location>
</feature>
<keyword evidence="2 4" id="KW-0238">DNA-binding</keyword>
<dbReference type="InterPro" id="IPR001647">
    <property type="entry name" value="HTH_TetR"/>
</dbReference>
<dbReference type="PROSITE" id="PS50977">
    <property type="entry name" value="HTH_TETR_2"/>
    <property type="match status" value="1"/>
</dbReference>
<dbReference type="EMBL" id="VOPL01000004">
    <property type="protein sequence ID" value="TXB68442.1"/>
    <property type="molecule type" value="Genomic_DNA"/>
</dbReference>
<sequence length="231" mass="25282">MTKTPRPQRADGEATRNRILNAAGTMIAAAGFADTTNKSVAARADVDMASINYHFGNRSGLYQATLIEAHRRIIDIGDLETLTNADMPAQEKLRRVISFFVATARAEENWPVTVLLRELLSPSPHIEVLRQSEVAPKLMLVMPIISQITEIPVGDPVLWRCLPCIGAPCLALLLAGTRRSIFDVPALNAPAEELADHLYIYALGGLNAIAREYAEKVSETEKGVGETRQRP</sequence>
<evidence type="ECO:0000256" key="4">
    <source>
        <dbReference type="PROSITE-ProRule" id="PRU00335"/>
    </source>
</evidence>
<protein>
    <submittedName>
        <fullName evidence="6">DUF1956 domain-containing protein</fullName>
    </submittedName>
</protein>
<dbReference type="InterPro" id="IPR036271">
    <property type="entry name" value="Tet_transcr_reg_TetR-rel_C_sf"/>
</dbReference>
<dbReference type="InterPro" id="IPR050109">
    <property type="entry name" value="HTH-type_TetR-like_transc_reg"/>
</dbReference>
<dbReference type="Proteomes" id="UP000321562">
    <property type="component" value="Unassembled WGS sequence"/>
</dbReference>
<dbReference type="Pfam" id="PF09209">
    <property type="entry name" value="CecR_C"/>
    <property type="match status" value="1"/>
</dbReference>
<gene>
    <name evidence="6" type="ORF">FQV27_10590</name>
</gene>
<reference evidence="6 7" key="1">
    <citation type="submission" date="2019-08" db="EMBL/GenBank/DDBJ databases">
        <authorList>
            <person name="Ye J."/>
        </authorList>
    </citation>
    <scope>NUCLEOTIDE SEQUENCE [LARGE SCALE GENOMIC DNA]</scope>
    <source>
        <strain evidence="6 7">TK008</strain>
    </source>
</reference>
<evidence type="ECO:0000256" key="1">
    <source>
        <dbReference type="ARBA" id="ARBA00023015"/>
    </source>
</evidence>
<evidence type="ECO:0000313" key="7">
    <source>
        <dbReference type="Proteomes" id="UP000321562"/>
    </source>
</evidence>
<proteinExistence type="predicted"/>
<dbReference type="SUPFAM" id="SSF46689">
    <property type="entry name" value="Homeodomain-like"/>
    <property type="match status" value="1"/>
</dbReference>
<evidence type="ECO:0000313" key="6">
    <source>
        <dbReference type="EMBL" id="TXB68442.1"/>
    </source>
</evidence>
<dbReference type="GO" id="GO:0003700">
    <property type="term" value="F:DNA-binding transcription factor activity"/>
    <property type="evidence" value="ECO:0007669"/>
    <property type="project" value="TreeGrafter"/>
</dbReference>
<dbReference type="InterPro" id="IPR009057">
    <property type="entry name" value="Homeodomain-like_sf"/>
</dbReference>
<keyword evidence="1" id="KW-0805">Transcription regulation</keyword>
<keyword evidence="7" id="KW-1185">Reference proteome</keyword>
<dbReference type="SUPFAM" id="SSF48498">
    <property type="entry name" value="Tetracyclin repressor-like, C-terminal domain"/>
    <property type="match status" value="1"/>
</dbReference>
<organism evidence="6 7">
    <name type="scientific">Paracoccus aurantiacus</name>
    <dbReference type="NCBI Taxonomy" id="2599412"/>
    <lineage>
        <taxon>Bacteria</taxon>
        <taxon>Pseudomonadati</taxon>
        <taxon>Pseudomonadota</taxon>
        <taxon>Alphaproteobacteria</taxon>
        <taxon>Rhodobacterales</taxon>
        <taxon>Paracoccaceae</taxon>
        <taxon>Paracoccus</taxon>
    </lineage>
</organism>
<dbReference type="InterPro" id="IPR015292">
    <property type="entry name" value="Tscrpt_reg_YbiH_C"/>
</dbReference>
<accession>A0A5C6S1K8</accession>
<dbReference type="GO" id="GO:0000976">
    <property type="term" value="F:transcription cis-regulatory region binding"/>
    <property type="evidence" value="ECO:0007669"/>
    <property type="project" value="TreeGrafter"/>
</dbReference>
<evidence type="ECO:0000259" key="5">
    <source>
        <dbReference type="PROSITE" id="PS50977"/>
    </source>
</evidence>
<name>A0A5C6S1K8_9RHOB</name>
<keyword evidence="3" id="KW-0804">Transcription</keyword>
<dbReference type="OrthoDB" id="2356263at2"/>
<dbReference type="RefSeq" id="WP_147098217.1">
    <property type="nucleotide sequence ID" value="NZ_JBHUFH010000012.1"/>
</dbReference>
<dbReference type="Gene3D" id="1.10.357.10">
    <property type="entry name" value="Tetracycline Repressor, domain 2"/>
    <property type="match status" value="1"/>
</dbReference>
<dbReference type="Pfam" id="PF00440">
    <property type="entry name" value="TetR_N"/>
    <property type="match status" value="1"/>
</dbReference>
<comment type="caution">
    <text evidence="6">The sequence shown here is derived from an EMBL/GenBank/DDBJ whole genome shotgun (WGS) entry which is preliminary data.</text>
</comment>